<name>A0AAV7L8X8_PLEWA</name>
<evidence type="ECO:0000313" key="3">
    <source>
        <dbReference type="Proteomes" id="UP001066276"/>
    </source>
</evidence>
<evidence type="ECO:0000256" key="1">
    <source>
        <dbReference type="SAM" id="MobiDB-lite"/>
    </source>
</evidence>
<gene>
    <name evidence="2" type="ORF">NDU88_001255</name>
</gene>
<organism evidence="2 3">
    <name type="scientific">Pleurodeles waltl</name>
    <name type="common">Iberian ribbed newt</name>
    <dbReference type="NCBI Taxonomy" id="8319"/>
    <lineage>
        <taxon>Eukaryota</taxon>
        <taxon>Metazoa</taxon>
        <taxon>Chordata</taxon>
        <taxon>Craniata</taxon>
        <taxon>Vertebrata</taxon>
        <taxon>Euteleostomi</taxon>
        <taxon>Amphibia</taxon>
        <taxon>Batrachia</taxon>
        <taxon>Caudata</taxon>
        <taxon>Salamandroidea</taxon>
        <taxon>Salamandridae</taxon>
        <taxon>Pleurodelinae</taxon>
        <taxon>Pleurodeles</taxon>
    </lineage>
</organism>
<feature type="region of interest" description="Disordered" evidence="1">
    <location>
        <begin position="66"/>
        <end position="97"/>
    </location>
</feature>
<dbReference type="AlphaFoldDB" id="A0AAV7L8X8"/>
<feature type="compositionally biased region" description="Pro residues" evidence="1">
    <location>
        <begin position="72"/>
        <end position="82"/>
    </location>
</feature>
<keyword evidence="3" id="KW-1185">Reference proteome</keyword>
<protein>
    <submittedName>
        <fullName evidence="2">Uncharacterized protein</fullName>
    </submittedName>
</protein>
<accession>A0AAV7L8X8</accession>
<sequence>MFRESRGLRALLPRMRASLTLQAAEQQNASAGWMGVVQRRDASGGDPLNNNRRLTLVSFFSIGASKRHHDLSPPPARSPPLVPTDHSHKCRSRRPALQSNPLSATACFSGKVDSYPYCTLLFPQ</sequence>
<dbReference type="EMBL" id="JANPWB010000015">
    <property type="protein sequence ID" value="KAJ1088096.1"/>
    <property type="molecule type" value="Genomic_DNA"/>
</dbReference>
<reference evidence="2" key="1">
    <citation type="journal article" date="2022" name="bioRxiv">
        <title>Sequencing and chromosome-scale assembly of the giantPleurodeles waltlgenome.</title>
        <authorList>
            <person name="Brown T."/>
            <person name="Elewa A."/>
            <person name="Iarovenko S."/>
            <person name="Subramanian E."/>
            <person name="Araus A.J."/>
            <person name="Petzold A."/>
            <person name="Susuki M."/>
            <person name="Suzuki K.-i.T."/>
            <person name="Hayashi T."/>
            <person name="Toyoda A."/>
            <person name="Oliveira C."/>
            <person name="Osipova E."/>
            <person name="Leigh N.D."/>
            <person name="Simon A."/>
            <person name="Yun M.H."/>
        </authorList>
    </citation>
    <scope>NUCLEOTIDE SEQUENCE</scope>
    <source>
        <strain evidence="2">20211129_DDA</strain>
        <tissue evidence="2">Liver</tissue>
    </source>
</reference>
<dbReference type="Proteomes" id="UP001066276">
    <property type="component" value="Chromosome 11"/>
</dbReference>
<evidence type="ECO:0000313" key="2">
    <source>
        <dbReference type="EMBL" id="KAJ1088096.1"/>
    </source>
</evidence>
<proteinExistence type="predicted"/>
<comment type="caution">
    <text evidence="2">The sequence shown here is derived from an EMBL/GenBank/DDBJ whole genome shotgun (WGS) entry which is preliminary data.</text>
</comment>